<evidence type="ECO:0000313" key="3">
    <source>
        <dbReference type="Proteomes" id="UP000248066"/>
    </source>
</evidence>
<evidence type="ECO:0000313" key="2">
    <source>
        <dbReference type="EMBL" id="PYZ96907.1"/>
    </source>
</evidence>
<reference evidence="2 3" key="1">
    <citation type="submission" date="2017-10" db="EMBL/GenBank/DDBJ databases">
        <title>Bacillus sp. nov., a halophilic bacterium isolated from a Yangshapao Lake.</title>
        <authorList>
            <person name="Wang H."/>
        </authorList>
    </citation>
    <scope>NUCLEOTIDE SEQUENCE [LARGE SCALE GENOMIC DNA]</scope>
    <source>
        <strain evidence="2 3">YSP-3</strain>
    </source>
</reference>
<name>A0A2W0H722_9BACI</name>
<proteinExistence type="predicted"/>
<feature type="region of interest" description="Disordered" evidence="1">
    <location>
        <begin position="1"/>
        <end position="56"/>
    </location>
</feature>
<protein>
    <submittedName>
        <fullName evidence="2">YfhD family protein</fullName>
    </submittedName>
</protein>
<dbReference type="Proteomes" id="UP000248066">
    <property type="component" value="Unassembled WGS sequence"/>
</dbReference>
<dbReference type="InterPro" id="IPR025435">
    <property type="entry name" value="YfhD-like"/>
</dbReference>
<dbReference type="Pfam" id="PF14151">
    <property type="entry name" value="YfhD"/>
    <property type="match status" value="1"/>
</dbReference>
<feature type="compositionally biased region" description="Basic and acidic residues" evidence="1">
    <location>
        <begin position="32"/>
        <end position="56"/>
    </location>
</feature>
<accession>A0A2W0H722</accession>
<dbReference type="OrthoDB" id="9995396at2"/>
<dbReference type="RefSeq" id="WP_110520847.1">
    <property type="nucleotide sequence ID" value="NZ_PDOF01000002.1"/>
</dbReference>
<feature type="compositionally biased region" description="Acidic residues" evidence="1">
    <location>
        <begin position="19"/>
        <end position="31"/>
    </location>
</feature>
<organism evidence="2 3">
    <name type="scientific">Alteribacter lacisalsi</name>
    <dbReference type="NCBI Taxonomy" id="2045244"/>
    <lineage>
        <taxon>Bacteria</taxon>
        <taxon>Bacillati</taxon>
        <taxon>Bacillota</taxon>
        <taxon>Bacilli</taxon>
        <taxon>Bacillales</taxon>
        <taxon>Bacillaceae</taxon>
        <taxon>Alteribacter</taxon>
    </lineage>
</organism>
<sequence length="56" mass="6611">MEKEPKRQQGRQETHNTEDNEIVEYSEELADTEDKKAMARAKEADERNTRSKDSKE</sequence>
<comment type="caution">
    <text evidence="2">The sequence shown here is derived from an EMBL/GenBank/DDBJ whole genome shotgun (WGS) entry which is preliminary data.</text>
</comment>
<dbReference type="EMBL" id="PDOF01000002">
    <property type="protein sequence ID" value="PYZ96907.1"/>
    <property type="molecule type" value="Genomic_DNA"/>
</dbReference>
<keyword evidence="3" id="KW-1185">Reference proteome</keyword>
<gene>
    <name evidence="2" type="ORF">CR205_14635</name>
</gene>
<dbReference type="AlphaFoldDB" id="A0A2W0H722"/>
<evidence type="ECO:0000256" key="1">
    <source>
        <dbReference type="SAM" id="MobiDB-lite"/>
    </source>
</evidence>
<feature type="compositionally biased region" description="Basic and acidic residues" evidence="1">
    <location>
        <begin position="1"/>
        <end position="18"/>
    </location>
</feature>